<evidence type="ECO:0000256" key="4">
    <source>
        <dbReference type="ARBA" id="ARBA00023136"/>
    </source>
</evidence>
<evidence type="ECO:0000256" key="2">
    <source>
        <dbReference type="ARBA" id="ARBA00022692"/>
    </source>
</evidence>
<comment type="caution">
    <text evidence="7">The sequence shown here is derived from an EMBL/GenBank/DDBJ whole genome shotgun (WGS) entry which is preliminary data.</text>
</comment>
<dbReference type="Pfam" id="PF12698">
    <property type="entry name" value="ABC2_membrane_3"/>
    <property type="match status" value="1"/>
</dbReference>
<sequence>MWSTFNAVLRLGMRDRSAVFWMICFPIILATLLQGVFGGISDHNVIETVPVAVVRNSAWNDAYGAERFVQALSSASDDNSQNDDMPTLMSVTETEDMQQAERLLQQGTCRAILAVDGDGYIVMTVSDTTAAQVQAAQVNGGDAISLSLSALSNVIDVFNMNSGIITDAIATALRDNPQLAGDPDFWKTIADRVGGVSSGTDADTSDANNNDITGSFTTETTLTRFTPEPMARYHFALLGMVVMLCMLFSCFPLVYMQANLTDSGARISAGALPKSRMVIGIFLSGWLQAFMASSIVFLYTRYVLGITVGGRELLAEVGLLVASLAASAMGLALGAIPRLSLNAKNAVGIAFAVGLSVPAGLMGTTSMELNDLIQRDAPILHLISPVKQVSNLFYDLLYYDSLVPFAQTVIILLVMSAIAMIAATALLRRQRYEHL</sequence>
<evidence type="ECO:0000313" key="7">
    <source>
        <dbReference type="EMBL" id="NMM93206.1"/>
    </source>
</evidence>
<comment type="subcellular location">
    <subcellularLocation>
        <location evidence="1">Membrane</location>
        <topology evidence="1">Multi-pass membrane protein</topology>
    </subcellularLocation>
</comment>
<feature type="transmembrane region" description="Helical" evidence="5">
    <location>
        <begin position="277"/>
        <end position="299"/>
    </location>
</feature>
<dbReference type="InterPro" id="IPR013525">
    <property type="entry name" value="ABC2_TM"/>
</dbReference>
<feature type="transmembrane region" description="Helical" evidence="5">
    <location>
        <begin position="346"/>
        <end position="363"/>
    </location>
</feature>
<dbReference type="GO" id="GO:0140359">
    <property type="term" value="F:ABC-type transporter activity"/>
    <property type="evidence" value="ECO:0007669"/>
    <property type="project" value="InterPro"/>
</dbReference>
<dbReference type="GO" id="GO:0016020">
    <property type="term" value="C:membrane"/>
    <property type="evidence" value="ECO:0007669"/>
    <property type="project" value="UniProtKB-SubCell"/>
</dbReference>
<feature type="transmembrane region" description="Helical" evidence="5">
    <location>
        <begin position="233"/>
        <end position="256"/>
    </location>
</feature>
<evidence type="ECO:0000313" key="8">
    <source>
        <dbReference type="Proteomes" id="UP000532194"/>
    </source>
</evidence>
<organism evidence="7 8">
    <name type="scientific">Bifidobacterium oedipodis</name>
    <dbReference type="NCBI Taxonomy" id="2675322"/>
    <lineage>
        <taxon>Bacteria</taxon>
        <taxon>Bacillati</taxon>
        <taxon>Actinomycetota</taxon>
        <taxon>Actinomycetes</taxon>
        <taxon>Bifidobacteriales</taxon>
        <taxon>Bifidobacteriaceae</taxon>
        <taxon>Bifidobacterium</taxon>
    </lineage>
</organism>
<dbReference type="Proteomes" id="UP000532194">
    <property type="component" value="Unassembled WGS sequence"/>
</dbReference>
<feature type="domain" description="ABC-2 type transporter transmembrane" evidence="6">
    <location>
        <begin position="17"/>
        <end position="423"/>
    </location>
</feature>
<keyword evidence="3 5" id="KW-1133">Transmembrane helix</keyword>
<evidence type="ECO:0000256" key="1">
    <source>
        <dbReference type="ARBA" id="ARBA00004141"/>
    </source>
</evidence>
<accession>A0A7Y0EQ24</accession>
<dbReference type="EMBL" id="JAAIII010000001">
    <property type="protein sequence ID" value="NMM93206.1"/>
    <property type="molecule type" value="Genomic_DNA"/>
</dbReference>
<evidence type="ECO:0000259" key="6">
    <source>
        <dbReference type="Pfam" id="PF12698"/>
    </source>
</evidence>
<dbReference type="RefSeq" id="WP_169171241.1">
    <property type="nucleotide sequence ID" value="NZ_JAAIII010000001.1"/>
</dbReference>
<name>A0A7Y0EQ24_9BIFI</name>
<evidence type="ECO:0000256" key="5">
    <source>
        <dbReference type="SAM" id="Phobius"/>
    </source>
</evidence>
<protein>
    <submittedName>
        <fullName evidence="7">Multidrug ABC transporter permease</fullName>
    </submittedName>
</protein>
<keyword evidence="4 5" id="KW-0472">Membrane</keyword>
<evidence type="ECO:0000256" key="3">
    <source>
        <dbReference type="ARBA" id="ARBA00022989"/>
    </source>
</evidence>
<dbReference type="PANTHER" id="PTHR43027:SF2">
    <property type="entry name" value="TRANSPORT PERMEASE PROTEIN"/>
    <property type="match status" value="1"/>
</dbReference>
<gene>
    <name evidence="7" type="ORF">G1C95_0391</name>
</gene>
<keyword evidence="8" id="KW-1185">Reference proteome</keyword>
<reference evidence="7 8" key="1">
    <citation type="submission" date="2020-02" db="EMBL/GenBank/DDBJ databases">
        <title>Characterization of phylogenetic diversity of novel bifidobacterial species isolated in Czech ZOOs.</title>
        <authorList>
            <person name="Lugli G.A."/>
            <person name="Vera N.B."/>
            <person name="Ventura M."/>
        </authorList>
    </citation>
    <scope>NUCLEOTIDE SEQUENCE [LARGE SCALE GENOMIC DNA]</scope>
    <source>
        <strain evidence="7 8">DSM 109957</strain>
    </source>
</reference>
<proteinExistence type="predicted"/>
<dbReference type="AlphaFoldDB" id="A0A7Y0EQ24"/>
<feature type="transmembrane region" description="Helical" evidence="5">
    <location>
        <begin position="319"/>
        <end position="339"/>
    </location>
</feature>
<keyword evidence="2 5" id="KW-0812">Transmembrane</keyword>
<dbReference type="InterPro" id="IPR052902">
    <property type="entry name" value="ABC-2_transporter"/>
</dbReference>
<feature type="transmembrane region" description="Helical" evidence="5">
    <location>
        <begin position="405"/>
        <end position="427"/>
    </location>
</feature>
<dbReference type="PANTHER" id="PTHR43027">
    <property type="entry name" value="DOXORUBICIN RESISTANCE ABC TRANSPORTER PERMEASE PROTEIN DRRC-RELATED"/>
    <property type="match status" value="1"/>
</dbReference>